<evidence type="ECO:0000313" key="3">
    <source>
        <dbReference type="Proteomes" id="UP001596108"/>
    </source>
</evidence>
<comment type="caution">
    <text evidence="2">The sequence shown here is derived from an EMBL/GenBank/DDBJ whole genome shotgun (WGS) entry which is preliminary data.</text>
</comment>
<reference evidence="3" key="1">
    <citation type="journal article" date="2019" name="Int. J. Syst. Evol. Microbiol.">
        <title>The Global Catalogue of Microorganisms (GCM) 10K type strain sequencing project: providing services to taxonomists for standard genome sequencing and annotation.</title>
        <authorList>
            <consortium name="The Broad Institute Genomics Platform"/>
            <consortium name="The Broad Institute Genome Sequencing Center for Infectious Disease"/>
            <person name="Wu L."/>
            <person name="Ma J."/>
        </authorList>
    </citation>
    <scope>NUCLEOTIDE SEQUENCE [LARGE SCALE GENOMIC DNA]</scope>
    <source>
        <strain evidence="3">CGMCC 1.18578</strain>
    </source>
</reference>
<evidence type="ECO:0000256" key="1">
    <source>
        <dbReference type="SAM" id="SignalP"/>
    </source>
</evidence>
<feature type="signal peptide" evidence="1">
    <location>
        <begin position="1"/>
        <end position="25"/>
    </location>
</feature>
<accession>A0ABW0QUX3</accession>
<proteinExistence type="predicted"/>
<feature type="chain" id="PRO_5045299010" evidence="1">
    <location>
        <begin position="26"/>
        <end position="218"/>
    </location>
</feature>
<keyword evidence="1" id="KW-0732">Signal</keyword>
<sequence length="218" mass="24572">MKSKLFRAMLLSLCIALCVAPLAQAKSDYWHPAKTRPGLTIPMVKLKCGLQRLWIDHGNWTHKYIVSAIAGLEDKDKVLARLLRNQQDIGNAFKPYYGEEAGNKLAKLLTEHIVLAGKLIDALMKGNAADAAKINKEWYRNADDIAKFLAAANPNWSYPDMKLMLEEHLKFVADQVTARLAKDWDKDIVAFDLGEDHLIKLANMLTAGIIKQFPKKFQ</sequence>
<protein>
    <submittedName>
        <fullName evidence="2">Glycosyltransferase</fullName>
    </submittedName>
</protein>
<name>A0ABW0QUX3_9BACL</name>
<evidence type="ECO:0000313" key="2">
    <source>
        <dbReference type="EMBL" id="MFC5528786.1"/>
    </source>
</evidence>
<dbReference type="EMBL" id="JBHSNC010000012">
    <property type="protein sequence ID" value="MFC5528786.1"/>
    <property type="molecule type" value="Genomic_DNA"/>
</dbReference>
<keyword evidence="3" id="KW-1185">Reference proteome</keyword>
<organism evidence="2 3">
    <name type="scientific">Cohnella yongneupensis</name>
    <dbReference type="NCBI Taxonomy" id="425006"/>
    <lineage>
        <taxon>Bacteria</taxon>
        <taxon>Bacillati</taxon>
        <taxon>Bacillota</taxon>
        <taxon>Bacilli</taxon>
        <taxon>Bacillales</taxon>
        <taxon>Paenibacillaceae</taxon>
        <taxon>Cohnella</taxon>
    </lineage>
</organism>
<dbReference type="Proteomes" id="UP001596108">
    <property type="component" value="Unassembled WGS sequence"/>
</dbReference>
<dbReference type="RefSeq" id="WP_378110647.1">
    <property type="nucleotide sequence ID" value="NZ_JBHSNC010000012.1"/>
</dbReference>
<gene>
    <name evidence="2" type="ORF">ACFPQ4_04860</name>
</gene>